<dbReference type="OrthoDB" id="10408306at2759"/>
<organism evidence="2 3">
    <name type="scientific">Gigaspora rosea</name>
    <dbReference type="NCBI Taxonomy" id="44941"/>
    <lineage>
        <taxon>Eukaryota</taxon>
        <taxon>Fungi</taxon>
        <taxon>Fungi incertae sedis</taxon>
        <taxon>Mucoromycota</taxon>
        <taxon>Glomeromycotina</taxon>
        <taxon>Glomeromycetes</taxon>
        <taxon>Diversisporales</taxon>
        <taxon>Gigasporaceae</taxon>
        <taxon>Gigaspora</taxon>
    </lineage>
</organism>
<sequence>MHIKKPNPMSLNMIYIMVIIKSRGEIRKEKDRKQKAIQRADVQFKEAENSKLQDRMMELRQNQAYVQASNTAMLNRKKRRKLVFVLKETMKQKLPTSLYVC</sequence>
<reference evidence="2 3" key="1">
    <citation type="submission" date="2018-06" db="EMBL/GenBank/DDBJ databases">
        <title>Comparative genomics reveals the genomic features of Rhizophagus irregularis, R. cerebriforme, R. diaphanum and Gigaspora rosea, and their symbiotic lifestyle signature.</title>
        <authorList>
            <person name="Morin E."/>
            <person name="San Clemente H."/>
            <person name="Chen E.C.H."/>
            <person name="De La Providencia I."/>
            <person name="Hainaut M."/>
            <person name="Kuo A."/>
            <person name="Kohler A."/>
            <person name="Murat C."/>
            <person name="Tang N."/>
            <person name="Roy S."/>
            <person name="Loubradou J."/>
            <person name="Henrissat B."/>
            <person name="Grigoriev I.V."/>
            <person name="Corradi N."/>
            <person name="Roux C."/>
            <person name="Martin F.M."/>
        </authorList>
    </citation>
    <scope>NUCLEOTIDE SEQUENCE [LARGE SCALE GENOMIC DNA]</scope>
    <source>
        <strain evidence="2 3">DAOM 194757</strain>
    </source>
</reference>
<accession>A0A397TZN7</accession>
<evidence type="ECO:0000256" key="1">
    <source>
        <dbReference type="SAM" id="Coils"/>
    </source>
</evidence>
<dbReference type="Proteomes" id="UP000266673">
    <property type="component" value="Unassembled WGS sequence"/>
</dbReference>
<name>A0A397TZN7_9GLOM</name>
<dbReference type="AlphaFoldDB" id="A0A397TZN7"/>
<protein>
    <submittedName>
        <fullName evidence="2">Uncharacterized protein</fullName>
    </submittedName>
</protein>
<evidence type="ECO:0000313" key="3">
    <source>
        <dbReference type="Proteomes" id="UP000266673"/>
    </source>
</evidence>
<keyword evidence="3" id="KW-1185">Reference proteome</keyword>
<comment type="caution">
    <text evidence="2">The sequence shown here is derived from an EMBL/GenBank/DDBJ whole genome shotgun (WGS) entry which is preliminary data.</text>
</comment>
<gene>
    <name evidence="2" type="ORF">C2G38_2050105</name>
</gene>
<feature type="coiled-coil region" evidence="1">
    <location>
        <begin position="30"/>
        <end position="62"/>
    </location>
</feature>
<keyword evidence="1" id="KW-0175">Coiled coil</keyword>
<evidence type="ECO:0000313" key="2">
    <source>
        <dbReference type="EMBL" id="RIB02388.1"/>
    </source>
</evidence>
<dbReference type="EMBL" id="QKWP01002712">
    <property type="protein sequence ID" value="RIB02388.1"/>
    <property type="molecule type" value="Genomic_DNA"/>
</dbReference>
<proteinExistence type="predicted"/>